<dbReference type="PANTHER" id="PTHR45717:SF10">
    <property type="entry name" value="OS10G0501000 PROTEIN"/>
    <property type="match status" value="1"/>
</dbReference>
<dbReference type="RefSeq" id="XP_016451791.1">
    <property type="nucleotide sequence ID" value="XM_016596305.1"/>
</dbReference>
<reference evidence="5" key="2">
    <citation type="submission" date="2025-08" db="UniProtKB">
        <authorList>
            <consortium name="RefSeq"/>
        </authorList>
    </citation>
    <scope>IDENTIFICATION</scope>
    <source>
        <tissue evidence="5">Leaf</tissue>
    </source>
</reference>
<dbReference type="Pfam" id="PF13041">
    <property type="entry name" value="PPR_2"/>
    <property type="match status" value="1"/>
</dbReference>
<dbReference type="AlphaFoldDB" id="A0A1S3YHQ8"/>
<dbReference type="STRING" id="4097.A0A1S3YHQ8"/>
<dbReference type="PROSITE" id="PS51375">
    <property type="entry name" value="PPR"/>
    <property type="match status" value="2"/>
</dbReference>
<dbReference type="Proteomes" id="UP000790787">
    <property type="component" value="Chromosome 8"/>
</dbReference>
<evidence type="ECO:0000256" key="1">
    <source>
        <dbReference type="ARBA" id="ARBA00007626"/>
    </source>
</evidence>
<dbReference type="InterPro" id="IPR002885">
    <property type="entry name" value="PPR_rpt"/>
</dbReference>
<dbReference type="GeneID" id="107776411"/>
<evidence type="ECO:0000256" key="3">
    <source>
        <dbReference type="PROSITE-ProRule" id="PRU00708"/>
    </source>
</evidence>
<keyword evidence="4" id="KW-1185">Reference proteome</keyword>
<evidence type="ECO:0000313" key="5">
    <source>
        <dbReference type="RefSeq" id="XP_016451791.1"/>
    </source>
</evidence>
<sequence>MVKLLQQSVAGLKSWYKCNPTSLMVFRFSTNSQTLASSSEEDNLRKLVRYTPSTVSVIPIINQWVNEGKTVDYEDLKKAIKYLRAVRRFNHALQIYEWINNSEHPHLSSRDVAVRLDLISKARGLEAAEEYFASIPDTLRASCVYIALLNCYADAKSLIKAEDTMQKMRDLGNADLVTYNVMMNLYAKMGDLKKLHSVVQEMEDKGIAGNAFSYTIRLNAYASVPDIKEMEKLLMKMEEDPLLIEWNGYAVAAKGYMRAGDVEKASEVLNKCEHLSKEKNARLANEVILSLYASMGKKNDVYRIWNKLKNRRKVCSSSYLSMISGLEKLDDIDGAEKIFAECEAKEVYFDIRIPNLLIAIYCRKGQLGKAESIMERLLESGKRPNYRTWDHLALGYCLHHQTEKAVETLKKAIFASDPLQKPNIHSWPSCVDYLQSNGDTERAEEIKKWLEERGLFSAECERSDNCIRNGNCGSEELYETEELEETG</sequence>
<dbReference type="OMA" id="TMYANLA"/>
<dbReference type="PANTHER" id="PTHR45717">
    <property type="entry name" value="OS12G0527900 PROTEIN"/>
    <property type="match status" value="1"/>
</dbReference>
<protein>
    <submittedName>
        <fullName evidence="5">Pentatricopeptide repeat-containing protein At2g20710, mitochondrial-like isoform X1</fullName>
    </submittedName>
</protein>
<dbReference type="GO" id="GO:0005739">
    <property type="term" value="C:mitochondrion"/>
    <property type="evidence" value="ECO:0000318"/>
    <property type="project" value="GO_Central"/>
</dbReference>
<dbReference type="GO" id="GO:0003729">
    <property type="term" value="F:mRNA binding"/>
    <property type="evidence" value="ECO:0007669"/>
    <property type="project" value="UniProtKB-ARBA"/>
</dbReference>
<gene>
    <name evidence="5" type="primary">LOC107776411</name>
</gene>
<keyword evidence="2" id="KW-0677">Repeat</keyword>
<evidence type="ECO:0000313" key="4">
    <source>
        <dbReference type="Proteomes" id="UP000790787"/>
    </source>
</evidence>
<dbReference type="NCBIfam" id="TIGR00756">
    <property type="entry name" value="PPR"/>
    <property type="match status" value="2"/>
</dbReference>
<reference evidence="4" key="1">
    <citation type="journal article" date="2014" name="Nat. Commun.">
        <title>The tobacco genome sequence and its comparison with those of tomato and potato.</title>
        <authorList>
            <person name="Sierro N."/>
            <person name="Battey J.N."/>
            <person name="Ouadi S."/>
            <person name="Bakaher N."/>
            <person name="Bovet L."/>
            <person name="Willig A."/>
            <person name="Goepfert S."/>
            <person name="Peitsch M.C."/>
            <person name="Ivanov N.V."/>
        </authorList>
    </citation>
    <scope>NUCLEOTIDE SEQUENCE [LARGE SCALE GENOMIC DNA]</scope>
</reference>
<dbReference type="Gene3D" id="1.25.40.10">
    <property type="entry name" value="Tetratricopeptide repeat domain"/>
    <property type="match status" value="2"/>
</dbReference>
<name>A0A1S3YHQ8_TOBAC</name>
<dbReference type="SUPFAM" id="SSF48452">
    <property type="entry name" value="TPR-like"/>
    <property type="match status" value="1"/>
</dbReference>
<dbReference type="InterPro" id="IPR011990">
    <property type="entry name" value="TPR-like_helical_dom_sf"/>
</dbReference>
<dbReference type="PaxDb" id="4097-A0A1S3YHQ8"/>
<dbReference type="SMR" id="A0A1S3YHQ8"/>
<dbReference type="KEGG" id="nta:107776411"/>
<dbReference type="SUPFAM" id="SSF81901">
    <property type="entry name" value="HCP-like"/>
    <property type="match status" value="1"/>
</dbReference>
<proteinExistence type="inferred from homology"/>
<feature type="repeat" description="PPR" evidence="3">
    <location>
        <begin position="175"/>
        <end position="209"/>
    </location>
</feature>
<comment type="similarity">
    <text evidence="1">Belongs to the PPR family. P subfamily.</text>
</comment>
<dbReference type="OrthoDB" id="1890565at2759"/>
<organism evidence="4 5">
    <name type="scientific">Nicotiana tabacum</name>
    <name type="common">Common tobacco</name>
    <dbReference type="NCBI Taxonomy" id="4097"/>
    <lineage>
        <taxon>Eukaryota</taxon>
        <taxon>Viridiplantae</taxon>
        <taxon>Streptophyta</taxon>
        <taxon>Embryophyta</taxon>
        <taxon>Tracheophyta</taxon>
        <taxon>Spermatophyta</taxon>
        <taxon>Magnoliopsida</taxon>
        <taxon>eudicotyledons</taxon>
        <taxon>Gunneridae</taxon>
        <taxon>Pentapetalae</taxon>
        <taxon>asterids</taxon>
        <taxon>lamiids</taxon>
        <taxon>Solanales</taxon>
        <taxon>Solanaceae</taxon>
        <taxon>Nicotianoideae</taxon>
        <taxon>Nicotianeae</taxon>
        <taxon>Nicotiana</taxon>
    </lineage>
</organism>
<dbReference type="RefSeq" id="XP_016451791.1">
    <property type="nucleotide sequence ID" value="XM_016596305.2"/>
</dbReference>
<feature type="repeat" description="PPR" evidence="3">
    <location>
        <begin position="350"/>
        <end position="384"/>
    </location>
</feature>
<accession>A0A1S3YHQ8</accession>
<dbReference type="Pfam" id="PF01535">
    <property type="entry name" value="PPR"/>
    <property type="match status" value="4"/>
</dbReference>
<evidence type="ECO:0000256" key="2">
    <source>
        <dbReference type="ARBA" id="ARBA00022737"/>
    </source>
</evidence>